<evidence type="ECO:0000313" key="2">
    <source>
        <dbReference type="Proteomes" id="UP000309016"/>
    </source>
</evidence>
<gene>
    <name evidence="1" type="ORF">FHG64_14540</name>
</gene>
<dbReference type="OrthoDB" id="98874at2"/>
<dbReference type="Gene3D" id="2.60.120.1130">
    <property type="match status" value="1"/>
</dbReference>
<reference evidence="1 2" key="1">
    <citation type="submission" date="2019-06" db="EMBL/GenBank/DDBJ databases">
        <title>Complete genome sequence of Antarcticibacterium flavum KCTC 52984T from an Antarctic marine sediment.</title>
        <authorList>
            <person name="Lee Y.M."/>
            <person name="Shin S.C."/>
        </authorList>
    </citation>
    <scope>NUCLEOTIDE SEQUENCE [LARGE SCALE GENOMIC DNA]</scope>
    <source>
        <strain evidence="1 2">KCTC 52984</strain>
    </source>
</reference>
<dbReference type="Proteomes" id="UP000309016">
    <property type="component" value="Chromosome"/>
</dbReference>
<evidence type="ECO:0000313" key="1">
    <source>
        <dbReference type="EMBL" id="QCY70520.1"/>
    </source>
</evidence>
<dbReference type="EMBL" id="CP040812">
    <property type="protein sequence ID" value="QCY70520.1"/>
    <property type="molecule type" value="Genomic_DNA"/>
</dbReference>
<keyword evidence="2" id="KW-1185">Reference proteome</keyword>
<dbReference type="KEGG" id="afla:FHG64_14540"/>
<dbReference type="Gene3D" id="3.10.620.30">
    <property type="match status" value="1"/>
</dbReference>
<accession>A0A5B7X5Q8</accession>
<dbReference type="Gene3D" id="2.60.40.3140">
    <property type="match status" value="1"/>
</dbReference>
<proteinExistence type="predicted"/>
<organism evidence="1 2">
    <name type="scientific">Antarcticibacterium flavum</name>
    <dbReference type="NCBI Taxonomy" id="2058175"/>
    <lineage>
        <taxon>Bacteria</taxon>
        <taxon>Pseudomonadati</taxon>
        <taxon>Bacteroidota</taxon>
        <taxon>Flavobacteriia</taxon>
        <taxon>Flavobacteriales</taxon>
        <taxon>Flavobacteriaceae</taxon>
        <taxon>Antarcticibacterium</taxon>
    </lineage>
</organism>
<protein>
    <submittedName>
        <fullName evidence="1">DUF3857 domain-containing protein</fullName>
    </submittedName>
</protein>
<sequence>MYLYEHGFSRFQDYGKYHLLTDYEAKIKILNPEGYKQSEIEIRLFKGSSANEKVHNLEATTYYMENGVRRSIKLDPENIYTEKNLNYDLVKFTFPRVAPGAVLVYSYQKESPFRFNFESWYFQEGIPKLYSEFETKIPGNFRYNIKKVGELQLETHLSEIEKDCFRPESSNQIAECVVSKYAMRDIPAFIAEDYLTSSHNFISRIDYELTEVTHFDGSIKKYTKSWKDVDRELRTEQSIGKQLRRTSLVKNLLPEAIQQRPNDLGKAKSIFEFVRENYTWNGNYRLFSKMDLKDIIKENTGNISAINILLHNIYEEQGFTVLPILGSTRGNGVLTKLYPVLSEFNYLMVQLELDGEKYFLDATEKNIDFGHLPFRSLNQYARLMDFKNGSSWIDIEPEGYSTIMFRDSVSVNPDGTAIGHSEQIFTGYHALELRNKLERLQDDEIFGRASTPAKFTRVAGTSHRNKEQIAEALHIEHELLNSSQMINDAIYLNPFSFAFFDENPFKLKERHYPIDFGYKDAYTYSVHIQIPEGHIVAELPQQKLLRLPENGGTLNFNVQQEDEKSVYVNYRISFPKTTYASGYYPYLKEFFDAIVEVQTQSLIVIRENK</sequence>
<dbReference type="AlphaFoldDB" id="A0A5B7X5Q8"/>
<name>A0A5B7X5Q8_9FLAO</name>